<evidence type="ECO:0000313" key="2">
    <source>
        <dbReference type="Proteomes" id="UP001178507"/>
    </source>
</evidence>
<dbReference type="EMBL" id="CAUJNA010003314">
    <property type="protein sequence ID" value="CAJ1398891.1"/>
    <property type="molecule type" value="Genomic_DNA"/>
</dbReference>
<protein>
    <submittedName>
        <fullName evidence="1">Uncharacterized protein</fullName>
    </submittedName>
</protein>
<accession>A0AA36J476</accession>
<evidence type="ECO:0000313" key="1">
    <source>
        <dbReference type="EMBL" id="CAJ1398891.1"/>
    </source>
</evidence>
<sequence length="102" mass="11374">MSGISWDSLLFPLPPRALPDVLRVLRLVDVSLALPFLREALRKLQIEAADATIRNVLCKIASAAPHAELKHVQSMCCDEPTVLLSEARQSCPECRARLRQED</sequence>
<reference evidence="1" key="1">
    <citation type="submission" date="2023-08" db="EMBL/GenBank/DDBJ databases">
        <authorList>
            <person name="Chen Y."/>
            <person name="Shah S."/>
            <person name="Dougan E. K."/>
            <person name="Thang M."/>
            <person name="Chan C."/>
        </authorList>
    </citation>
    <scope>NUCLEOTIDE SEQUENCE</scope>
</reference>
<keyword evidence="2" id="KW-1185">Reference proteome</keyword>
<organism evidence="1 2">
    <name type="scientific">Effrenium voratum</name>
    <dbReference type="NCBI Taxonomy" id="2562239"/>
    <lineage>
        <taxon>Eukaryota</taxon>
        <taxon>Sar</taxon>
        <taxon>Alveolata</taxon>
        <taxon>Dinophyceae</taxon>
        <taxon>Suessiales</taxon>
        <taxon>Symbiodiniaceae</taxon>
        <taxon>Effrenium</taxon>
    </lineage>
</organism>
<dbReference type="AlphaFoldDB" id="A0AA36J476"/>
<gene>
    <name evidence="1" type="ORF">EVOR1521_LOCUS22542</name>
</gene>
<dbReference type="Proteomes" id="UP001178507">
    <property type="component" value="Unassembled WGS sequence"/>
</dbReference>
<name>A0AA36J476_9DINO</name>
<comment type="caution">
    <text evidence="1">The sequence shown here is derived from an EMBL/GenBank/DDBJ whole genome shotgun (WGS) entry which is preliminary data.</text>
</comment>
<proteinExistence type="predicted"/>